<dbReference type="EMBL" id="MU864992">
    <property type="protein sequence ID" value="KAK4461367.1"/>
    <property type="molecule type" value="Genomic_DNA"/>
</dbReference>
<dbReference type="SMART" id="SM00205">
    <property type="entry name" value="THN"/>
    <property type="match status" value="1"/>
</dbReference>
<evidence type="ECO:0000313" key="3">
    <source>
        <dbReference type="EMBL" id="KAK4461367.1"/>
    </source>
</evidence>
<feature type="region of interest" description="Disordered" evidence="1">
    <location>
        <begin position="33"/>
        <end position="61"/>
    </location>
</feature>
<feature type="compositionally biased region" description="Low complexity" evidence="1">
    <location>
        <begin position="94"/>
        <end position="116"/>
    </location>
</feature>
<keyword evidence="2" id="KW-1133">Transmembrane helix</keyword>
<dbReference type="Proteomes" id="UP001321749">
    <property type="component" value="Unassembled WGS sequence"/>
</dbReference>
<dbReference type="AlphaFoldDB" id="A0AAV9HL79"/>
<dbReference type="PROSITE" id="PS51367">
    <property type="entry name" value="THAUMATIN_2"/>
    <property type="match status" value="1"/>
</dbReference>
<feature type="compositionally biased region" description="Low complexity" evidence="1">
    <location>
        <begin position="132"/>
        <end position="146"/>
    </location>
</feature>
<protein>
    <submittedName>
        <fullName evidence="3">Thaumatin family-domain-containing protein</fullName>
    </submittedName>
</protein>
<dbReference type="CDD" id="cd09215">
    <property type="entry name" value="Thaumatin-like"/>
    <property type="match status" value="1"/>
</dbReference>
<dbReference type="InterPro" id="IPR001938">
    <property type="entry name" value="Thaumatin"/>
</dbReference>
<dbReference type="PRINTS" id="PR00347">
    <property type="entry name" value="THAUMATIN"/>
</dbReference>
<dbReference type="Pfam" id="PF00314">
    <property type="entry name" value="Thaumatin"/>
    <property type="match status" value="1"/>
</dbReference>
<keyword evidence="4" id="KW-1185">Reference proteome</keyword>
<feature type="region of interest" description="Disordered" evidence="1">
    <location>
        <begin position="94"/>
        <end position="159"/>
    </location>
</feature>
<dbReference type="SUPFAM" id="SSF49870">
    <property type="entry name" value="Osmotin, thaumatin-like protein"/>
    <property type="match status" value="1"/>
</dbReference>
<dbReference type="InterPro" id="IPR037176">
    <property type="entry name" value="Osmotin/thaumatin-like_sf"/>
</dbReference>
<accession>A0AAV9HL79</accession>
<dbReference type="Gene3D" id="2.60.110.10">
    <property type="entry name" value="Thaumatin"/>
    <property type="match status" value="1"/>
</dbReference>
<gene>
    <name evidence="3" type="ORF">QBC42DRAFT_329991</name>
</gene>
<organism evidence="3 4">
    <name type="scientific">Cladorrhinum samala</name>
    <dbReference type="NCBI Taxonomy" id="585594"/>
    <lineage>
        <taxon>Eukaryota</taxon>
        <taxon>Fungi</taxon>
        <taxon>Dikarya</taxon>
        <taxon>Ascomycota</taxon>
        <taxon>Pezizomycotina</taxon>
        <taxon>Sordariomycetes</taxon>
        <taxon>Sordariomycetidae</taxon>
        <taxon>Sordariales</taxon>
        <taxon>Podosporaceae</taxon>
        <taxon>Cladorrhinum</taxon>
    </lineage>
</organism>
<reference evidence="3" key="1">
    <citation type="journal article" date="2023" name="Mol. Phylogenet. Evol.">
        <title>Genome-scale phylogeny and comparative genomics of the fungal order Sordariales.</title>
        <authorList>
            <person name="Hensen N."/>
            <person name="Bonometti L."/>
            <person name="Westerberg I."/>
            <person name="Brannstrom I.O."/>
            <person name="Guillou S."/>
            <person name="Cros-Aarteil S."/>
            <person name="Calhoun S."/>
            <person name="Haridas S."/>
            <person name="Kuo A."/>
            <person name="Mondo S."/>
            <person name="Pangilinan J."/>
            <person name="Riley R."/>
            <person name="LaButti K."/>
            <person name="Andreopoulos B."/>
            <person name="Lipzen A."/>
            <person name="Chen C."/>
            <person name="Yan M."/>
            <person name="Daum C."/>
            <person name="Ng V."/>
            <person name="Clum A."/>
            <person name="Steindorff A."/>
            <person name="Ohm R.A."/>
            <person name="Martin F."/>
            <person name="Silar P."/>
            <person name="Natvig D.O."/>
            <person name="Lalanne C."/>
            <person name="Gautier V."/>
            <person name="Ament-Velasquez S.L."/>
            <person name="Kruys A."/>
            <person name="Hutchinson M.I."/>
            <person name="Powell A.J."/>
            <person name="Barry K."/>
            <person name="Miller A.N."/>
            <person name="Grigoriev I.V."/>
            <person name="Debuchy R."/>
            <person name="Gladieux P."/>
            <person name="Hiltunen Thoren M."/>
            <person name="Johannesson H."/>
        </authorList>
    </citation>
    <scope>NUCLEOTIDE SEQUENCE</scope>
    <source>
        <strain evidence="3">PSN324</strain>
    </source>
</reference>
<comment type="caution">
    <text evidence="3">The sequence shown here is derived from an EMBL/GenBank/DDBJ whole genome shotgun (WGS) entry which is preliminary data.</text>
</comment>
<feature type="compositionally biased region" description="Polar residues" evidence="1">
    <location>
        <begin position="34"/>
        <end position="48"/>
    </location>
</feature>
<dbReference type="PANTHER" id="PTHR31048">
    <property type="entry name" value="OS03G0233200 PROTEIN"/>
    <property type="match status" value="1"/>
</dbReference>
<evidence type="ECO:0000313" key="4">
    <source>
        <dbReference type="Proteomes" id="UP001321749"/>
    </source>
</evidence>
<feature type="transmembrane region" description="Helical" evidence="2">
    <location>
        <begin position="64"/>
        <end position="88"/>
    </location>
</feature>
<evidence type="ECO:0000256" key="1">
    <source>
        <dbReference type="SAM" id="MobiDB-lite"/>
    </source>
</evidence>
<keyword evidence="2" id="KW-0812">Transmembrane</keyword>
<feature type="compositionally biased region" description="Pro residues" evidence="1">
    <location>
        <begin position="147"/>
        <end position="159"/>
    </location>
</feature>
<name>A0AAV9HL79_9PEZI</name>
<reference evidence="3" key="2">
    <citation type="submission" date="2023-06" db="EMBL/GenBank/DDBJ databases">
        <authorList>
            <consortium name="Lawrence Berkeley National Laboratory"/>
            <person name="Mondo S.J."/>
            <person name="Hensen N."/>
            <person name="Bonometti L."/>
            <person name="Westerberg I."/>
            <person name="Brannstrom I.O."/>
            <person name="Guillou S."/>
            <person name="Cros-Aarteil S."/>
            <person name="Calhoun S."/>
            <person name="Haridas S."/>
            <person name="Kuo A."/>
            <person name="Pangilinan J."/>
            <person name="Riley R."/>
            <person name="Labutti K."/>
            <person name="Andreopoulos B."/>
            <person name="Lipzen A."/>
            <person name="Chen C."/>
            <person name="Yanf M."/>
            <person name="Daum C."/>
            <person name="Ng V."/>
            <person name="Clum A."/>
            <person name="Steindorff A."/>
            <person name="Ohm R."/>
            <person name="Martin F."/>
            <person name="Silar P."/>
            <person name="Natvig D."/>
            <person name="Lalanne C."/>
            <person name="Gautier V."/>
            <person name="Ament-Velasquez S.L."/>
            <person name="Kruys A."/>
            <person name="Hutchinson M.I."/>
            <person name="Powell A.J."/>
            <person name="Barry K."/>
            <person name="Miller A.N."/>
            <person name="Grigoriev I.V."/>
            <person name="Debuchy R."/>
            <person name="Gladieux P."/>
            <person name="Thoren M.H."/>
            <person name="Johannesson H."/>
        </authorList>
    </citation>
    <scope>NUCLEOTIDE SEQUENCE</scope>
    <source>
        <strain evidence="3">PSN324</strain>
    </source>
</reference>
<evidence type="ECO:0000256" key="2">
    <source>
        <dbReference type="SAM" id="Phobius"/>
    </source>
</evidence>
<sequence length="521" mass="55027">MESRKPAAPLKPCCQRKKAAAVSINADPVLIQEQMANQIRQPSPTRSVESPRPKKQRGRRIRKLLIVPLALVGIGSGGGGGRASAAWISNTSLIPSSSSPSTSNSDNNLSLGGSSNKTNDTLPPAPPPPALPTATTSLAGRTVNSSPPVPDPNPDNPTPIPLVVTNNCAEMIWPGIGTQNGIGPGTGGFELGPGQSRNMWVSPDWQGRVWGRTNCSFNEDGTGPSNLNGVNGNGAACLTGDCFARLDCEFTGAVPTTLAEFNLIGGMEGKQTFYDISLVDGYNIPLGIIYLPAANTTWIPPNLTNAACIASAGYLSDPSSTGTFYTNASFPTPFESLQTNRGVAGWCPWDLQKYPPNKPGNGIYPYPDDNIQRPVFDPCLSACASTNSPQDCCTGKYNDPEVCRPSLYSEQAKSVCPDAYSYAFDDQTSTFIIPTGGGWEVMFCPKGRSTNILDVFGKELRALASGGPVTKEMVLGTLGNRTYIESVSPRPASSGMKLVRKSRATVSLVGVIVVVISMLAF</sequence>
<keyword evidence="2" id="KW-0472">Membrane</keyword>
<proteinExistence type="predicted"/>